<keyword evidence="5" id="KW-1185">Reference proteome</keyword>
<dbReference type="InterPro" id="IPR003599">
    <property type="entry name" value="Ig_sub"/>
</dbReference>
<dbReference type="GO" id="GO:0098632">
    <property type="term" value="F:cell-cell adhesion mediator activity"/>
    <property type="evidence" value="ECO:0007669"/>
    <property type="project" value="TreeGrafter"/>
</dbReference>
<evidence type="ECO:0000259" key="3">
    <source>
        <dbReference type="PROSITE" id="PS50835"/>
    </source>
</evidence>
<gene>
    <name evidence="4" type="ORF">HNY73_004767</name>
</gene>
<dbReference type="GO" id="GO:0005886">
    <property type="term" value="C:plasma membrane"/>
    <property type="evidence" value="ECO:0007669"/>
    <property type="project" value="TreeGrafter"/>
</dbReference>
<keyword evidence="2" id="KW-0732">Signal</keyword>
<dbReference type="InterPro" id="IPR007110">
    <property type="entry name" value="Ig-like_dom"/>
</dbReference>
<dbReference type="PANTHER" id="PTHR10075">
    <property type="entry name" value="BASIGIN RELATED"/>
    <property type="match status" value="1"/>
</dbReference>
<dbReference type="FunFam" id="2.60.40.10:FF:000104">
    <property type="entry name" value="Down syndrome cell adhesion molecule b"/>
    <property type="match status" value="1"/>
</dbReference>
<sequence>MSVMKQLLLFLMFGILRTARAGDAPVLAPFSFPPALKDGERGSAACFVRSGDIPLEFQWLKDGKKLQEIDGITIRSLPDSSVLSISSVLSESSGNYTCIVTNAFGSDRYTSTLAVTAPPTWKIAPEDVDTQEGENKVIQCEANGVPAPEIKWTYGSTDRESIISGETSSNIKVLPNGALSLTKVEASMQGSYTCIADNKFGTPLTKTIYVKVRE</sequence>
<dbReference type="SUPFAM" id="SSF48726">
    <property type="entry name" value="Immunoglobulin"/>
    <property type="match status" value="2"/>
</dbReference>
<dbReference type="Pfam" id="PF13927">
    <property type="entry name" value="Ig_3"/>
    <property type="match status" value="1"/>
</dbReference>
<feature type="signal peptide" evidence="2">
    <location>
        <begin position="1"/>
        <end position="21"/>
    </location>
</feature>
<dbReference type="GO" id="GO:0007411">
    <property type="term" value="P:axon guidance"/>
    <property type="evidence" value="ECO:0007669"/>
    <property type="project" value="TreeGrafter"/>
</dbReference>
<feature type="chain" id="PRO_5035924454" evidence="2">
    <location>
        <begin position="22"/>
        <end position="214"/>
    </location>
</feature>
<dbReference type="AlphaFoldDB" id="A0A8T0FRL3"/>
<dbReference type="PROSITE" id="PS50835">
    <property type="entry name" value="IG_LIKE"/>
    <property type="match status" value="2"/>
</dbReference>
<dbReference type="PANTHER" id="PTHR10075:SF100">
    <property type="entry name" value="FASCICLIN-2"/>
    <property type="match status" value="1"/>
</dbReference>
<dbReference type="InterPro" id="IPR013098">
    <property type="entry name" value="Ig_I-set"/>
</dbReference>
<evidence type="ECO:0000256" key="1">
    <source>
        <dbReference type="ARBA" id="ARBA00023319"/>
    </source>
</evidence>
<dbReference type="Proteomes" id="UP000807504">
    <property type="component" value="Unassembled WGS sequence"/>
</dbReference>
<feature type="domain" description="Ig-like" evidence="3">
    <location>
        <begin position="25"/>
        <end position="116"/>
    </location>
</feature>
<keyword evidence="1" id="KW-0393">Immunoglobulin domain</keyword>
<dbReference type="Pfam" id="PF07679">
    <property type="entry name" value="I-set"/>
    <property type="match status" value="1"/>
</dbReference>
<dbReference type="InterPro" id="IPR013783">
    <property type="entry name" value="Ig-like_fold"/>
</dbReference>
<dbReference type="GO" id="GO:0030424">
    <property type="term" value="C:axon"/>
    <property type="evidence" value="ECO:0007669"/>
    <property type="project" value="TreeGrafter"/>
</dbReference>
<evidence type="ECO:0000313" key="5">
    <source>
        <dbReference type="Proteomes" id="UP000807504"/>
    </source>
</evidence>
<dbReference type="Gene3D" id="2.60.40.10">
    <property type="entry name" value="Immunoglobulins"/>
    <property type="match status" value="2"/>
</dbReference>
<dbReference type="SMART" id="SM00409">
    <property type="entry name" value="IG"/>
    <property type="match status" value="2"/>
</dbReference>
<comment type="caution">
    <text evidence="4">The sequence shown here is derived from an EMBL/GenBank/DDBJ whole genome shotgun (WGS) entry which is preliminary data.</text>
</comment>
<protein>
    <submittedName>
        <fullName evidence="4">Down syndrome cell adhesion molecule-like</fullName>
    </submittedName>
</protein>
<name>A0A8T0FRL3_ARGBR</name>
<dbReference type="SMART" id="SM00408">
    <property type="entry name" value="IGc2"/>
    <property type="match status" value="2"/>
</dbReference>
<accession>A0A8T0FRL3</accession>
<dbReference type="GO" id="GO:0070593">
    <property type="term" value="P:dendrite self-avoidance"/>
    <property type="evidence" value="ECO:0007669"/>
    <property type="project" value="TreeGrafter"/>
</dbReference>
<dbReference type="EMBL" id="JABXBU010000003">
    <property type="protein sequence ID" value="KAF8793262.1"/>
    <property type="molecule type" value="Genomic_DNA"/>
</dbReference>
<organism evidence="4 5">
    <name type="scientific">Argiope bruennichi</name>
    <name type="common">Wasp spider</name>
    <name type="synonym">Aranea bruennichi</name>
    <dbReference type="NCBI Taxonomy" id="94029"/>
    <lineage>
        <taxon>Eukaryota</taxon>
        <taxon>Metazoa</taxon>
        <taxon>Ecdysozoa</taxon>
        <taxon>Arthropoda</taxon>
        <taxon>Chelicerata</taxon>
        <taxon>Arachnida</taxon>
        <taxon>Araneae</taxon>
        <taxon>Araneomorphae</taxon>
        <taxon>Entelegynae</taxon>
        <taxon>Araneoidea</taxon>
        <taxon>Araneidae</taxon>
        <taxon>Argiope</taxon>
    </lineage>
</organism>
<reference evidence="4" key="1">
    <citation type="journal article" date="2020" name="bioRxiv">
        <title>Chromosome-level reference genome of the European wasp spider Argiope bruennichi: a resource for studies on range expansion and evolutionary adaptation.</title>
        <authorList>
            <person name="Sheffer M.M."/>
            <person name="Hoppe A."/>
            <person name="Krehenwinkel H."/>
            <person name="Uhl G."/>
            <person name="Kuss A.W."/>
            <person name="Jensen L."/>
            <person name="Jensen C."/>
            <person name="Gillespie R.G."/>
            <person name="Hoff K.J."/>
            <person name="Prost S."/>
        </authorList>
    </citation>
    <scope>NUCLEOTIDE SEQUENCE</scope>
</reference>
<proteinExistence type="predicted"/>
<dbReference type="FunFam" id="2.60.40.10:FF:000333">
    <property type="entry name" value="Down syndrome cell adhesion molecule"/>
    <property type="match status" value="1"/>
</dbReference>
<dbReference type="InterPro" id="IPR003598">
    <property type="entry name" value="Ig_sub2"/>
</dbReference>
<dbReference type="InterPro" id="IPR036179">
    <property type="entry name" value="Ig-like_dom_sf"/>
</dbReference>
<evidence type="ECO:0000256" key="2">
    <source>
        <dbReference type="SAM" id="SignalP"/>
    </source>
</evidence>
<evidence type="ECO:0000313" key="4">
    <source>
        <dbReference type="EMBL" id="KAF8793262.1"/>
    </source>
</evidence>
<reference evidence="4" key="2">
    <citation type="submission" date="2020-06" db="EMBL/GenBank/DDBJ databases">
        <authorList>
            <person name="Sheffer M."/>
        </authorList>
    </citation>
    <scope>NUCLEOTIDE SEQUENCE</scope>
</reference>
<feature type="domain" description="Ig-like" evidence="3">
    <location>
        <begin position="119"/>
        <end position="209"/>
    </location>
</feature>
<dbReference type="GO" id="GO:0007156">
    <property type="term" value="P:homophilic cell adhesion via plasma membrane adhesion molecules"/>
    <property type="evidence" value="ECO:0007669"/>
    <property type="project" value="TreeGrafter"/>
</dbReference>